<comment type="caution">
    <text evidence="12">The sequence shown here is derived from an EMBL/GenBank/DDBJ whole genome shotgun (WGS) entry which is preliminary data.</text>
</comment>
<dbReference type="Proteomes" id="UP000054886">
    <property type="component" value="Unassembled WGS sequence"/>
</dbReference>
<dbReference type="VEuPathDB" id="FungiDB:GWK60_K08899"/>
<dbReference type="VEuPathDB" id="FungiDB:B1J91_K09086g"/>
<reference evidence="12 13" key="1">
    <citation type="submission" date="2015-10" db="EMBL/GenBank/DDBJ databases">
        <title>Draft genomes sequences of Candida glabrata isolates 1A, 1B, 2A, 2B, 3A and 3B.</title>
        <authorList>
            <person name="Haavelsrud O.E."/>
            <person name="Gaustad P."/>
        </authorList>
    </citation>
    <scope>NUCLEOTIDE SEQUENCE [LARGE SCALE GENOMIC DNA]</scope>
    <source>
        <strain evidence="12">910700640</strain>
    </source>
</reference>
<dbReference type="PANTHER" id="PTHR12755">
    <property type="entry name" value="CLEAVAGE/POLYADENYLATION FACTOR IA SUBUNIT CLP1P"/>
    <property type="match status" value="1"/>
</dbReference>
<comment type="similarity">
    <text evidence="8">Belongs to the Clp1 family. Clp1 subfamily.</text>
</comment>
<evidence type="ECO:0000256" key="1">
    <source>
        <dbReference type="ARBA" id="ARBA00004123"/>
    </source>
</evidence>
<keyword evidence="6 8" id="KW-0067">ATP-binding</keyword>
<dbReference type="Gene3D" id="2.40.30.330">
    <property type="entry name" value="Pre-mRNA cleavage complex subunit Clp1, C-terminal domain"/>
    <property type="match status" value="1"/>
</dbReference>
<dbReference type="InterPro" id="IPR032319">
    <property type="entry name" value="CLP1_P"/>
</dbReference>
<feature type="domain" description="Clp1 C-terminal" evidence="9">
    <location>
        <begin position="346"/>
        <end position="451"/>
    </location>
</feature>
<comment type="caution">
    <text evidence="8">Lacks conserved residue(s) required for the propagation of feature annotation.</text>
</comment>
<dbReference type="EMBL" id="LLZZ01000123">
    <property type="protein sequence ID" value="KTB02673.1"/>
    <property type="molecule type" value="Genomic_DNA"/>
</dbReference>
<evidence type="ECO:0000259" key="10">
    <source>
        <dbReference type="Pfam" id="PF16573"/>
    </source>
</evidence>
<feature type="binding site" evidence="8">
    <location>
        <position position="75"/>
    </location>
    <ligand>
        <name>ATP</name>
        <dbReference type="ChEBI" id="CHEBI:30616"/>
    </ligand>
</feature>
<dbReference type="Pfam" id="PF16575">
    <property type="entry name" value="CLP1_P"/>
    <property type="match status" value="1"/>
</dbReference>
<evidence type="ECO:0000256" key="8">
    <source>
        <dbReference type="HAMAP-Rule" id="MF_03035"/>
    </source>
</evidence>
<dbReference type="InterPro" id="IPR038239">
    <property type="entry name" value="Clp1_N_sf"/>
</dbReference>
<evidence type="ECO:0000256" key="4">
    <source>
        <dbReference type="ARBA" id="ARBA00022664"/>
    </source>
</evidence>
<dbReference type="GO" id="GO:0005524">
    <property type="term" value="F:ATP binding"/>
    <property type="evidence" value="ECO:0007669"/>
    <property type="project" value="UniProtKB-UniRule"/>
</dbReference>
<evidence type="ECO:0000313" key="12">
    <source>
        <dbReference type="EMBL" id="KTB02673.1"/>
    </source>
</evidence>
<dbReference type="GO" id="GO:0003723">
    <property type="term" value="F:RNA binding"/>
    <property type="evidence" value="ECO:0007669"/>
    <property type="project" value="EnsemblFungi"/>
</dbReference>
<evidence type="ECO:0000256" key="2">
    <source>
        <dbReference type="ARBA" id="ARBA00018706"/>
    </source>
</evidence>
<protein>
    <recommendedName>
        <fullName evidence="3">Polynucleotide 5'-hydroxyl-kinase GRC3</fullName>
    </recommendedName>
    <alternativeName>
        <fullName evidence="2">Polynucleotide 5'-hydroxyl-kinase grc3</fullName>
    </alternativeName>
</protein>
<keyword evidence="7 8" id="KW-0539">Nucleus</keyword>
<dbReference type="InterPro" id="IPR028606">
    <property type="entry name" value="Clp1"/>
</dbReference>
<dbReference type="GO" id="GO:0006388">
    <property type="term" value="P:tRNA splicing, via endonucleolytic cleavage and ligation"/>
    <property type="evidence" value="ECO:0007669"/>
    <property type="project" value="TreeGrafter"/>
</dbReference>
<evidence type="ECO:0000256" key="6">
    <source>
        <dbReference type="ARBA" id="ARBA00022840"/>
    </source>
</evidence>
<dbReference type="PhylomeDB" id="A0A0W0EJ49"/>
<evidence type="ECO:0000256" key="5">
    <source>
        <dbReference type="ARBA" id="ARBA00022741"/>
    </source>
</evidence>
<comment type="function">
    <text evidence="8">Required for endonucleolytic cleavage during polyadenylation-dependent pre-mRNA 3'-end formation.</text>
</comment>
<dbReference type="VEuPathDB" id="FungiDB:GW608_K08877"/>
<gene>
    <name evidence="8" type="primary">CLP1</name>
    <name evidence="12" type="ORF">AO440_003634</name>
</gene>
<name>A0A0W0EJ49_CANGB</name>
<evidence type="ECO:0000259" key="11">
    <source>
        <dbReference type="Pfam" id="PF16575"/>
    </source>
</evidence>
<dbReference type="HAMAP" id="MF_03035">
    <property type="entry name" value="Clp1"/>
    <property type="match status" value="1"/>
</dbReference>
<evidence type="ECO:0000313" key="13">
    <source>
        <dbReference type="Proteomes" id="UP000054886"/>
    </source>
</evidence>
<dbReference type="Gene3D" id="3.40.50.300">
    <property type="entry name" value="P-loop containing nucleotide triphosphate hydrolases"/>
    <property type="match status" value="1"/>
</dbReference>
<dbReference type="Pfam" id="PF06807">
    <property type="entry name" value="Clp1"/>
    <property type="match status" value="1"/>
</dbReference>
<keyword evidence="5 8" id="KW-0547">Nucleotide-binding</keyword>
<evidence type="ECO:0000256" key="7">
    <source>
        <dbReference type="ARBA" id="ARBA00023242"/>
    </source>
</evidence>
<dbReference type="GO" id="GO:0005849">
    <property type="term" value="C:mRNA cleavage factor complex"/>
    <property type="evidence" value="ECO:0007669"/>
    <property type="project" value="UniProtKB-UniRule"/>
</dbReference>
<dbReference type="GO" id="GO:0051731">
    <property type="term" value="F:polynucleotide 5'-hydroxyl-kinase activity"/>
    <property type="evidence" value="ECO:0007669"/>
    <property type="project" value="InterPro"/>
</dbReference>
<dbReference type="InterPro" id="IPR038238">
    <property type="entry name" value="Clp1_C_sf"/>
</dbReference>
<evidence type="ECO:0000256" key="3">
    <source>
        <dbReference type="ARBA" id="ARBA00019824"/>
    </source>
</evidence>
<dbReference type="Gene3D" id="2.60.120.1030">
    <property type="entry name" value="Clp1, DNA binding domain"/>
    <property type="match status" value="1"/>
</dbReference>
<comment type="subunit">
    <text evidence="8">Component of a pre-mRNA cleavage factor complex. Interacts directly with PCF11.</text>
</comment>
<organism evidence="12 13">
    <name type="scientific">Candida glabrata</name>
    <name type="common">Yeast</name>
    <name type="synonym">Torulopsis glabrata</name>
    <dbReference type="NCBI Taxonomy" id="5478"/>
    <lineage>
        <taxon>Eukaryota</taxon>
        <taxon>Fungi</taxon>
        <taxon>Dikarya</taxon>
        <taxon>Ascomycota</taxon>
        <taxon>Saccharomycotina</taxon>
        <taxon>Saccharomycetes</taxon>
        <taxon>Saccharomycetales</taxon>
        <taxon>Saccharomycetaceae</taxon>
        <taxon>Nakaseomyces</taxon>
    </lineage>
</organism>
<dbReference type="InterPro" id="IPR010655">
    <property type="entry name" value="Clp1_C"/>
</dbReference>
<dbReference type="PANTHER" id="PTHR12755:SF6">
    <property type="entry name" value="POLYRIBONUCLEOTIDE 5'-HYDROXYL-KINASE CLP1"/>
    <property type="match status" value="1"/>
</dbReference>
<evidence type="ECO:0000259" key="9">
    <source>
        <dbReference type="Pfam" id="PF06807"/>
    </source>
</evidence>
<dbReference type="OMA" id="VQYVNCH"/>
<dbReference type="AlphaFoldDB" id="A0A0W0EJ49"/>
<dbReference type="InterPro" id="IPR045116">
    <property type="entry name" value="Clp1/Grc3"/>
</dbReference>
<feature type="binding site" evidence="8">
    <location>
        <begin position="136"/>
        <end position="141"/>
    </location>
    <ligand>
        <name>ATP</name>
        <dbReference type="ChEBI" id="CHEBI:30616"/>
    </ligand>
</feature>
<feature type="domain" description="Clp1 N-terminal" evidence="10">
    <location>
        <begin position="31"/>
        <end position="122"/>
    </location>
</feature>
<dbReference type="InterPro" id="IPR027417">
    <property type="entry name" value="P-loop_NTPase"/>
</dbReference>
<dbReference type="InterPro" id="IPR032324">
    <property type="entry name" value="Clp1_N"/>
</dbReference>
<dbReference type="VEuPathDB" id="FungiDB:CAGL0K09086g"/>
<sequence>MAEVEALPGLKQPVDDAGLLEDANQVHTLVIPSGHIWRVELSSDEKLSLKVTAGIGEIFGTELANNVEYTFWDWKFGIYAVEELEIEWKCPQLHDRELSIVENTTAHNVYNLHFALEKMRSSTFDGPRIMVVGEKNTGKTALCRTLCSYAIKNKPYQPMFVNLNPVEPIFSPPGCVTAVPISSTLDAQLPRWGETMTSGATRLHGKQPIIKNFGFETIAENRSLYKLVTKKLFETVSERLQNDSLVHRSGCIVDSPPLENCDDEYSELVEAIVGLRINYLIILCNDNDKGREIYTKVSKIVNTYVGERLLRVPTMAGVFEKDDVYIRAQQRAAIREYFYGDTRTVLSPYNLGCDTSDITVWRPKSVLQGENTNLDTLEVAPVDSSTLQYALVAITYASRKSDSEEVLQAPILGFGLITELNEKRNKLKILLPVPGRLPPNAMILTSFRYLE</sequence>
<feature type="domain" description="Clp1 P-loop" evidence="11">
    <location>
        <begin position="133"/>
        <end position="340"/>
    </location>
</feature>
<dbReference type="VEuPathDB" id="FungiDB:GVI51_K08943"/>
<dbReference type="Pfam" id="PF16573">
    <property type="entry name" value="CLP1_N"/>
    <property type="match status" value="1"/>
</dbReference>
<dbReference type="SMR" id="A0A0W0EJ49"/>
<comment type="subcellular location">
    <subcellularLocation>
        <location evidence="1 8">Nucleus</location>
    </subcellularLocation>
</comment>
<dbReference type="GO" id="GO:0031124">
    <property type="term" value="P:mRNA 3'-end processing"/>
    <property type="evidence" value="ECO:0007669"/>
    <property type="project" value="UniProtKB-UniRule"/>
</dbReference>
<dbReference type="OrthoDB" id="258143at2759"/>
<proteinExistence type="inferred from homology"/>
<accession>A0A0W0EJ49</accession>
<keyword evidence="4 8" id="KW-0507">mRNA processing</keyword>